<protein>
    <submittedName>
        <fullName evidence="2">DNA polymerase beta domain protein region</fullName>
    </submittedName>
</protein>
<dbReference type="HOGENOM" id="CLU_159724_0_0_2"/>
<dbReference type="KEGG" id="fpl:Ferp_2427"/>
<reference evidence="2 3" key="2">
    <citation type="journal article" date="2011" name="Stand. Genomic Sci.">
        <title>Complete genome sequence of Ferroglobus placidus AEDII12DO.</title>
        <authorList>
            <person name="Anderson I."/>
            <person name="Risso C."/>
            <person name="Holmes D."/>
            <person name="Lucas S."/>
            <person name="Copeland A."/>
            <person name="Lapidus A."/>
            <person name="Cheng J.F."/>
            <person name="Bruce D."/>
            <person name="Goodwin L."/>
            <person name="Pitluck S."/>
            <person name="Saunders E."/>
            <person name="Brettin T."/>
            <person name="Detter J.C."/>
            <person name="Han C."/>
            <person name="Tapia R."/>
            <person name="Larimer F."/>
            <person name="Land M."/>
            <person name="Hauser L."/>
            <person name="Woyke T."/>
            <person name="Lovley D."/>
            <person name="Kyrpides N."/>
            <person name="Ivanova N."/>
        </authorList>
    </citation>
    <scope>NUCLEOTIDE SEQUENCE [LARGE SCALE GENOMIC DNA]</scope>
    <source>
        <strain evidence="3">DSM 10642 / AEDII12DO</strain>
    </source>
</reference>
<dbReference type="SUPFAM" id="SSF81301">
    <property type="entry name" value="Nucleotidyltransferase"/>
    <property type="match status" value="1"/>
</dbReference>
<gene>
    <name evidence="2" type="ordered locus">Ferp_2427</name>
</gene>
<dbReference type="InterPro" id="IPR002934">
    <property type="entry name" value="Polymerase_NTP_transf_dom"/>
</dbReference>
<name>D3S244_FERPA</name>
<dbReference type="GeneID" id="8779968"/>
<dbReference type="CDD" id="cd05403">
    <property type="entry name" value="NT_KNTase_like"/>
    <property type="match status" value="1"/>
</dbReference>
<evidence type="ECO:0000259" key="1">
    <source>
        <dbReference type="Pfam" id="PF01909"/>
    </source>
</evidence>
<evidence type="ECO:0000313" key="2">
    <source>
        <dbReference type="EMBL" id="ADC66535.1"/>
    </source>
</evidence>
<dbReference type="eggNOG" id="arCOG01205">
    <property type="taxonomic scope" value="Archaea"/>
</dbReference>
<dbReference type="RefSeq" id="WP_012966869.1">
    <property type="nucleotide sequence ID" value="NC_013849.1"/>
</dbReference>
<reference evidence="3" key="1">
    <citation type="submission" date="2010-02" db="EMBL/GenBank/DDBJ databases">
        <title>Complete sequence of Ferroglobus placidus DSM 10642.</title>
        <authorList>
            <consortium name="US DOE Joint Genome Institute"/>
            <person name="Lucas S."/>
            <person name="Copeland A."/>
            <person name="Lapidus A."/>
            <person name="Cheng J.-F."/>
            <person name="Bruce D."/>
            <person name="Goodwin L."/>
            <person name="Pitluck S."/>
            <person name="Saunders E."/>
            <person name="Brettin T."/>
            <person name="Detter J.C."/>
            <person name="Han C."/>
            <person name="Tapia R."/>
            <person name="Larimer F."/>
            <person name="Land M."/>
            <person name="Hauser L."/>
            <person name="Kyrpides N."/>
            <person name="Ivanova N."/>
            <person name="Holmes D."/>
            <person name="Lovley D."/>
            <person name="Kyrpides N."/>
            <person name="Anderson I.J."/>
            <person name="Woyke T."/>
        </authorList>
    </citation>
    <scope>NUCLEOTIDE SEQUENCE [LARGE SCALE GENOMIC DNA]</scope>
    <source>
        <strain evidence="3">DSM 10642 / AEDII12DO</strain>
    </source>
</reference>
<feature type="domain" description="Polymerase nucleotidyl transferase" evidence="1">
    <location>
        <begin position="15"/>
        <end position="102"/>
    </location>
</feature>
<organism evidence="2 3">
    <name type="scientific">Ferroglobus placidus (strain DSM 10642 / AEDII12DO)</name>
    <dbReference type="NCBI Taxonomy" id="589924"/>
    <lineage>
        <taxon>Archaea</taxon>
        <taxon>Methanobacteriati</taxon>
        <taxon>Methanobacteriota</taxon>
        <taxon>Archaeoglobi</taxon>
        <taxon>Archaeoglobales</taxon>
        <taxon>Archaeoglobaceae</taxon>
        <taxon>Ferroglobus</taxon>
    </lineage>
</organism>
<dbReference type="PANTHER" id="PTHR37030">
    <property type="entry name" value="NUCLEOTIDYLTRANSFERASE"/>
    <property type="match status" value="1"/>
</dbReference>
<dbReference type="Proteomes" id="UP000002613">
    <property type="component" value="Chromosome"/>
</dbReference>
<dbReference type="PaxDb" id="589924-Ferp_2427"/>
<evidence type="ECO:0000313" key="3">
    <source>
        <dbReference type="Proteomes" id="UP000002613"/>
    </source>
</evidence>
<dbReference type="AlphaFoldDB" id="D3S244"/>
<dbReference type="OrthoDB" id="61846at2157"/>
<proteinExistence type="predicted"/>
<keyword evidence="3" id="KW-1185">Reference proteome</keyword>
<dbReference type="PANTHER" id="PTHR37030:SF3">
    <property type="entry name" value="POLYMERASE NUCLEOTIDYL TRANSFERASE DOMAIN-CONTAINING PROTEIN"/>
    <property type="match status" value="1"/>
</dbReference>
<dbReference type="STRING" id="589924.Ferp_2427"/>
<dbReference type="InterPro" id="IPR043519">
    <property type="entry name" value="NT_sf"/>
</dbReference>
<dbReference type="Pfam" id="PF01909">
    <property type="entry name" value="NTP_transf_2"/>
    <property type="match status" value="1"/>
</dbReference>
<sequence>MERAEYFLNFKKYAEEIKRILKEHLSEFEVYVFGSVVRGDYSIGLSDIDIAVVSDELKDREKKLEIYDLLLEKFFETPFEFHLLTKEKWKFYLRFIKNDYVKI</sequence>
<dbReference type="GO" id="GO:0016779">
    <property type="term" value="F:nucleotidyltransferase activity"/>
    <property type="evidence" value="ECO:0007669"/>
    <property type="project" value="InterPro"/>
</dbReference>
<dbReference type="EMBL" id="CP001899">
    <property type="protein sequence ID" value="ADC66535.1"/>
    <property type="molecule type" value="Genomic_DNA"/>
</dbReference>
<dbReference type="Gene3D" id="3.30.460.10">
    <property type="entry name" value="Beta Polymerase, domain 2"/>
    <property type="match status" value="1"/>
</dbReference>
<accession>D3S244</accession>